<dbReference type="Pfam" id="PF00571">
    <property type="entry name" value="CBS"/>
    <property type="match status" value="2"/>
</dbReference>
<dbReference type="InterPro" id="IPR051257">
    <property type="entry name" value="Diverse_CBS-Domain"/>
</dbReference>
<keyword evidence="1 2" id="KW-0129">CBS domain</keyword>
<protein>
    <submittedName>
        <fullName evidence="5">CBS domain protein</fullName>
    </submittedName>
</protein>
<evidence type="ECO:0000256" key="1">
    <source>
        <dbReference type="ARBA" id="ARBA00023122"/>
    </source>
</evidence>
<dbReference type="Proteomes" id="UP000031599">
    <property type="component" value="Unassembled WGS sequence"/>
</dbReference>
<evidence type="ECO:0000313" key="5">
    <source>
        <dbReference type="EMBL" id="KIG18104.1"/>
    </source>
</evidence>
<dbReference type="SUPFAM" id="SSF54631">
    <property type="entry name" value="CBS-domain pair"/>
    <property type="match status" value="1"/>
</dbReference>
<dbReference type="PANTHER" id="PTHR43080">
    <property type="entry name" value="CBS DOMAIN-CONTAINING PROTEIN CBSX3, MITOCHONDRIAL"/>
    <property type="match status" value="1"/>
</dbReference>
<evidence type="ECO:0000259" key="4">
    <source>
        <dbReference type="PROSITE" id="PS51371"/>
    </source>
</evidence>
<feature type="domain" description="CBS" evidence="4">
    <location>
        <begin position="75"/>
        <end position="134"/>
    </location>
</feature>
<feature type="transmembrane region" description="Helical" evidence="3">
    <location>
        <begin position="111"/>
        <end position="128"/>
    </location>
</feature>
<dbReference type="PANTHER" id="PTHR43080:SF2">
    <property type="entry name" value="CBS DOMAIN-CONTAINING PROTEIN"/>
    <property type="match status" value="1"/>
</dbReference>
<dbReference type="PROSITE" id="PS51371">
    <property type="entry name" value="CBS"/>
    <property type="match status" value="2"/>
</dbReference>
<comment type="caution">
    <text evidence="5">The sequence shown here is derived from an EMBL/GenBank/DDBJ whole genome shotgun (WGS) entry which is preliminary data.</text>
</comment>
<dbReference type="SMART" id="SM00116">
    <property type="entry name" value="CBS"/>
    <property type="match status" value="2"/>
</dbReference>
<dbReference type="EMBL" id="JMCC02000015">
    <property type="protein sequence ID" value="KIG18104.1"/>
    <property type="molecule type" value="Genomic_DNA"/>
</dbReference>
<dbReference type="AlphaFoldDB" id="A0A0C1ZKQ3"/>
<keyword evidence="3" id="KW-0472">Membrane</keyword>
<organism evidence="5 6">
    <name type="scientific">Enhygromyxa salina</name>
    <dbReference type="NCBI Taxonomy" id="215803"/>
    <lineage>
        <taxon>Bacteria</taxon>
        <taxon>Pseudomonadati</taxon>
        <taxon>Myxococcota</taxon>
        <taxon>Polyangia</taxon>
        <taxon>Nannocystales</taxon>
        <taxon>Nannocystaceae</taxon>
        <taxon>Enhygromyxa</taxon>
    </lineage>
</organism>
<dbReference type="InterPro" id="IPR000644">
    <property type="entry name" value="CBS_dom"/>
</dbReference>
<feature type="domain" description="CBS" evidence="4">
    <location>
        <begin position="10"/>
        <end position="66"/>
    </location>
</feature>
<dbReference type="RefSeq" id="WP_146658267.1">
    <property type="nucleotide sequence ID" value="NZ_JMCC02000015.1"/>
</dbReference>
<gene>
    <name evidence="5" type="ORF">DB30_01991</name>
</gene>
<evidence type="ECO:0000256" key="2">
    <source>
        <dbReference type="PROSITE-ProRule" id="PRU00703"/>
    </source>
</evidence>
<keyword evidence="3" id="KW-1133">Transmembrane helix</keyword>
<name>A0A0C1ZKQ3_9BACT</name>
<sequence length="134" mass="14321">MNNTTVGDHMTANPVTIPADLSLADAALRMHDHGIRHLPVIDQGHVVGIVSERDLALVMGIPGVDKERVEVTEAMTAHPYIVEPSTPLEVVVATLHERKLGTAVVMDKGEILGIFSVIDALAALLIALRGDHAR</sequence>
<dbReference type="InterPro" id="IPR046342">
    <property type="entry name" value="CBS_dom_sf"/>
</dbReference>
<proteinExistence type="predicted"/>
<reference evidence="5 6" key="1">
    <citation type="submission" date="2014-12" db="EMBL/GenBank/DDBJ databases">
        <title>Genome assembly of Enhygromyxa salina DSM 15201.</title>
        <authorList>
            <person name="Sharma G."/>
            <person name="Subramanian S."/>
        </authorList>
    </citation>
    <scope>NUCLEOTIDE SEQUENCE [LARGE SCALE GENOMIC DNA]</scope>
    <source>
        <strain evidence="5 6">DSM 15201</strain>
    </source>
</reference>
<keyword evidence="3" id="KW-0812">Transmembrane</keyword>
<dbReference type="Gene3D" id="3.10.580.10">
    <property type="entry name" value="CBS-domain"/>
    <property type="match status" value="2"/>
</dbReference>
<evidence type="ECO:0000313" key="6">
    <source>
        <dbReference type="Proteomes" id="UP000031599"/>
    </source>
</evidence>
<accession>A0A0C1ZKQ3</accession>
<evidence type="ECO:0000256" key="3">
    <source>
        <dbReference type="SAM" id="Phobius"/>
    </source>
</evidence>